<dbReference type="OrthoDB" id="9803764at2"/>
<organism evidence="2 3">
    <name type="scientific">Brumimicrobium oceani</name>
    <dbReference type="NCBI Taxonomy" id="2100725"/>
    <lineage>
        <taxon>Bacteria</taxon>
        <taxon>Pseudomonadati</taxon>
        <taxon>Bacteroidota</taxon>
        <taxon>Flavobacteriia</taxon>
        <taxon>Flavobacteriales</taxon>
        <taxon>Crocinitomicaceae</taxon>
        <taxon>Brumimicrobium</taxon>
    </lineage>
</organism>
<dbReference type="InterPro" id="IPR002818">
    <property type="entry name" value="DJ-1/PfpI"/>
</dbReference>
<dbReference type="Pfam" id="PF01965">
    <property type="entry name" value="DJ-1_PfpI"/>
    <property type="match status" value="1"/>
</dbReference>
<name>A0A2U2XC74_9FLAO</name>
<dbReference type="Gene3D" id="3.40.50.880">
    <property type="match status" value="1"/>
</dbReference>
<evidence type="ECO:0000259" key="1">
    <source>
        <dbReference type="Pfam" id="PF01965"/>
    </source>
</evidence>
<dbReference type="EMBL" id="QFRJ01000006">
    <property type="protein sequence ID" value="PWH85392.1"/>
    <property type="molecule type" value="Genomic_DNA"/>
</dbReference>
<keyword evidence="3" id="KW-1185">Reference proteome</keyword>
<dbReference type="Proteomes" id="UP000245370">
    <property type="component" value="Unassembled WGS sequence"/>
</dbReference>
<dbReference type="RefSeq" id="WP_109359473.1">
    <property type="nucleotide sequence ID" value="NZ_QFRJ01000006.1"/>
</dbReference>
<dbReference type="InterPro" id="IPR029062">
    <property type="entry name" value="Class_I_gatase-like"/>
</dbReference>
<comment type="caution">
    <text evidence="2">The sequence shown here is derived from an EMBL/GenBank/DDBJ whole genome shotgun (WGS) entry which is preliminary data.</text>
</comment>
<dbReference type="AlphaFoldDB" id="A0A2U2XC74"/>
<evidence type="ECO:0000313" key="2">
    <source>
        <dbReference type="EMBL" id="PWH85392.1"/>
    </source>
</evidence>
<protein>
    <submittedName>
        <fullName evidence="2">DJ-1 family protein</fullName>
    </submittedName>
</protein>
<evidence type="ECO:0000313" key="3">
    <source>
        <dbReference type="Proteomes" id="UP000245370"/>
    </source>
</evidence>
<feature type="domain" description="DJ-1/PfpI" evidence="1">
    <location>
        <begin position="2"/>
        <end position="174"/>
    </location>
</feature>
<dbReference type="PANTHER" id="PTHR48094">
    <property type="entry name" value="PROTEIN/NUCLEIC ACID DEGLYCASE DJ-1-RELATED"/>
    <property type="match status" value="1"/>
</dbReference>
<dbReference type="PANTHER" id="PTHR48094:SF5">
    <property type="entry name" value="PROTEIN DJ-1 HOMOLOG"/>
    <property type="match status" value="1"/>
</dbReference>
<reference evidence="2 3" key="2">
    <citation type="submission" date="2018-05" db="EMBL/GenBank/DDBJ databases">
        <authorList>
            <person name="Lanie J.A."/>
            <person name="Ng W.-L."/>
            <person name="Kazmierczak K.M."/>
            <person name="Andrzejewski T.M."/>
            <person name="Davidsen T.M."/>
            <person name="Wayne K.J."/>
            <person name="Tettelin H."/>
            <person name="Glass J.I."/>
            <person name="Rusch D."/>
            <person name="Podicherti R."/>
            <person name="Tsui H.-C.T."/>
            <person name="Winkler M.E."/>
        </authorList>
    </citation>
    <scope>NUCLEOTIDE SEQUENCE [LARGE SCALE GENOMIC DNA]</scope>
    <source>
        <strain evidence="2 3">C305</strain>
    </source>
</reference>
<gene>
    <name evidence="2" type="ORF">DIT68_09020</name>
</gene>
<proteinExistence type="predicted"/>
<accession>A0A2U2XC74</accession>
<dbReference type="InterPro" id="IPR050325">
    <property type="entry name" value="Prot/Nucl_acid_deglycase"/>
</dbReference>
<dbReference type="SUPFAM" id="SSF52317">
    <property type="entry name" value="Class I glutamine amidotransferase-like"/>
    <property type="match status" value="1"/>
</dbReference>
<dbReference type="CDD" id="cd03135">
    <property type="entry name" value="GATase1_DJ-1"/>
    <property type="match status" value="1"/>
</dbReference>
<sequence length="191" mass="21092">MKKVLLVLAEGFELLEASAFIDVIGWNLEEGNGRTQLFTCGLKKEIKSTFNQTFIADFLIDEIDVNAYDALAIPGGFEQYGFYKDAYGEKIQNLIRSFHSKDKIIASICVGALPLGKSGILKGKNATTYGNPDRRKSLEDFGAHVVNEQIVADNRIITSHGPSTALEVAFLLLENLTTKQNTNQVKKLMGF</sequence>
<dbReference type="GO" id="GO:0005737">
    <property type="term" value="C:cytoplasm"/>
    <property type="evidence" value="ECO:0007669"/>
    <property type="project" value="TreeGrafter"/>
</dbReference>
<reference evidence="2 3" key="1">
    <citation type="submission" date="2018-05" db="EMBL/GenBank/DDBJ databases">
        <title>Brumimicrobium oceani sp. nov., isolated from coastal sediment.</title>
        <authorList>
            <person name="Kou Y."/>
        </authorList>
    </citation>
    <scope>NUCLEOTIDE SEQUENCE [LARGE SCALE GENOMIC DNA]</scope>
    <source>
        <strain evidence="2 3">C305</strain>
    </source>
</reference>